<keyword evidence="9" id="KW-0809">Transit peptide</keyword>
<dbReference type="Pfam" id="PF12513">
    <property type="entry name" value="SUV3_C"/>
    <property type="match status" value="1"/>
</dbReference>
<accession>A0AA39X4G0</accession>
<dbReference type="AlphaFoldDB" id="A0AA39X4G0"/>
<gene>
    <name evidence="14" type="ORF">B0T14DRAFT_562963</name>
</gene>
<dbReference type="Gene3D" id="1.20.272.40">
    <property type="match status" value="1"/>
</dbReference>
<evidence type="ECO:0000256" key="9">
    <source>
        <dbReference type="ARBA" id="ARBA00022946"/>
    </source>
</evidence>
<dbReference type="GO" id="GO:0005524">
    <property type="term" value="F:ATP binding"/>
    <property type="evidence" value="ECO:0007669"/>
    <property type="project" value="UniProtKB-KW"/>
</dbReference>
<dbReference type="InterPro" id="IPR041082">
    <property type="entry name" value="Suv3_C_1"/>
</dbReference>
<dbReference type="GO" id="GO:0000965">
    <property type="term" value="P:mitochondrial RNA 3'-end processing"/>
    <property type="evidence" value="ECO:0007669"/>
    <property type="project" value="TreeGrafter"/>
</dbReference>
<evidence type="ECO:0000256" key="10">
    <source>
        <dbReference type="ARBA" id="ARBA00023128"/>
    </source>
</evidence>
<keyword evidence="8" id="KW-0067">ATP-binding</keyword>
<evidence type="ECO:0000256" key="1">
    <source>
        <dbReference type="ARBA" id="ARBA00001936"/>
    </source>
</evidence>
<sequence>MPGRRPQSQAPIPMRFKQSGHRVVPDLKKAVESAAVNPGKRDASAQRNYQFFLALVRARFRHIQRLSNTDYTFFGLQNERDIERQVALFLKAVDTAFRLATDRHLTSREQNPLFWNLRNAFVKGDTRGLTSELKYSFESFLIRNRFPKAVTELHEKLADLRFPYEWYPATRMMQRTIHVHVGPTNSGKTYNALKALENAKSGLYAGPLRLLAHEIYTRMEAKGIPCSLITGEEQRYPKGVDSNFASCTVEMTPLNKAVDVAVIDEIQMIADDERGWAWTQAFLGVQAKEVHLCGEERAVELIKDLAGRMGDKVIVHNYQRLNALHTMNDSLKGDFSNLQKGDCIVSFTRLGLHKLKKGIEEKTGRRCAIVYGGLPPETRAQQAALFNDQDNDYDFLVASDAIGMGLNLEIKRVIFETSFKFDGTKHRSLTVPETKQIGGRAGRFKTASQANAAAKGQQQAAKGWAMPGFVTTLDDEDLPMVAENMQMDITPIKTAGLKPPPFLIENFSAQFPPQTPQSFILLRLREMCRLSNRFHLCSNTDEIVILDFLKDVPLTLPDRLILMVAPAVVNDERVMRAFRGLAEALAHHQSGHICDIEGIDLTILELDTKTSKFNKTELLLRLESLHKQITLYLWLSYRFEGVFQSQHLAFHIKSLVETKIAGLLGEFDFTAESAHLRRKFLRLKVEQNRKRESTLVADEPEGGEGKHGEGEHGEGPGVWNEEGHEEPLLDLNELDQGLNDEARQI</sequence>
<dbReference type="FunFam" id="3.40.50.300:FF:000269">
    <property type="entry name" value="ATP-dependent RNA helicase SUPV3L1, mitochondrial"/>
    <property type="match status" value="1"/>
</dbReference>
<comment type="cofactor">
    <cofactor evidence="1">
        <name>Mn(2+)</name>
        <dbReference type="ChEBI" id="CHEBI:29035"/>
    </cofactor>
</comment>
<dbReference type="FunFam" id="3.40.50.300:FF:000957">
    <property type="entry name" value="ATP-dependent RNA helicase SUV3L, mitochondrial"/>
    <property type="match status" value="1"/>
</dbReference>
<name>A0AA39X4G0_9PEZI</name>
<dbReference type="EMBL" id="JAULSU010000002">
    <property type="protein sequence ID" value="KAK0627133.1"/>
    <property type="molecule type" value="Genomic_DNA"/>
</dbReference>
<evidence type="ECO:0000256" key="6">
    <source>
        <dbReference type="ARBA" id="ARBA00022801"/>
    </source>
</evidence>
<keyword evidence="7" id="KW-0347">Helicase</keyword>
<evidence type="ECO:0000256" key="12">
    <source>
        <dbReference type="SAM" id="MobiDB-lite"/>
    </source>
</evidence>
<protein>
    <recommendedName>
        <fullName evidence="4">RNA helicase</fullName>
        <ecNumber evidence="4">3.6.4.13</ecNumber>
    </recommendedName>
</protein>
<dbReference type="InterPro" id="IPR022192">
    <property type="entry name" value="SUV3_C"/>
</dbReference>
<dbReference type="Gene3D" id="3.40.50.300">
    <property type="entry name" value="P-loop containing nucleotide triphosphate hydrolases"/>
    <property type="match status" value="2"/>
</dbReference>
<reference evidence="14" key="1">
    <citation type="submission" date="2023-06" db="EMBL/GenBank/DDBJ databases">
        <title>Genome-scale phylogeny and comparative genomics of the fungal order Sordariales.</title>
        <authorList>
            <consortium name="Lawrence Berkeley National Laboratory"/>
            <person name="Hensen N."/>
            <person name="Bonometti L."/>
            <person name="Westerberg I."/>
            <person name="Brannstrom I.O."/>
            <person name="Guillou S."/>
            <person name="Cros-Aarteil S."/>
            <person name="Calhoun S."/>
            <person name="Haridas S."/>
            <person name="Kuo A."/>
            <person name="Mondo S."/>
            <person name="Pangilinan J."/>
            <person name="Riley R."/>
            <person name="Labutti K."/>
            <person name="Andreopoulos B."/>
            <person name="Lipzen A."/>
            <person name="Chen C."/>
            <person name="Yanf M."/>
            <person name="Daum C."/>
            <person name="Ng V."/>
            <person name="Clum A."/>
            <person name="Steindorff A."/>
            <person name="Ohm R."/>
            <person name="Martin F."/>
            <person name="Silar P."/>
            <person name="Natvig D."/>
            <person name="Lalanne C."/>
            <person name="Gautier V."/>
            <person name="Ament-Velasquez S.L."/>
            <person name="Kruys A."/>
            <person name="Hutchinson M.I."/>
            <person name="Powell A.J."/>
            <person name="Barry K."/>
            <person name="Miller A.N."/>
            <person name="Grigoriev I.V."/>
            <person name="Debuchy R."/>
            <person name="Gladieux P."/>
            <person name="Thoren M.H."/>
            <person name="Johannesson H."/>
        </authorList>
    </citation>
    <scope>NUCLEOTIDE SEQUENCE</scope>
    <source>
        <strain evidence="14">CBS 606.72</strain>
    </source>
</reference>
<evidence type="ECO:0000256" key="2">
    <source>
        <dbReference type="ARBA" id="ARBA00001946"/>
    </source>
</evidence>
<feature type="compositionally biased region" description="Basic and acidic residues" evidence="12">
    <location>
        <begin position="703"/>
        <end position="714"/>
    </location>
</feature>
<dbReference type="Pfam" id="PF18147">
    <property type="entry name" value="Suv3_C_1"/>
    <property type="match status" value="1"/>
</dbReference>
<dbReference type="GO" id="GO:0016787">
    <property type="term" value="F:hydrolase activity"/>
    <property type="evidence" value="ECO:0007669"/>
    <property type="project" value="UniProtKB-KW"/>
</dbReference>
<keyword evidence="5" id="KW-0547">Nucleotide-binding</keyword>
<dbReference type="Gene3D" id="1.20.58.1080">
    <property type="match status" value="1"/>
</dbReference>
<dbReference type="Pfam" id="PF00271">
    <property type="entry name" value="Helicase_C"/>
    <property type="match status" value="1"/>
</dbReference>
<dbReference type="GO" id="GO:0003724">
    <property type="term" value="F:RNA helicase activity"/>
    <property type="evidence" value="ECO:0007669"/>
    <property type="project" value="UniProtKB-EC"/>
</dbReference>
<dbReference type="PROSITE" id="PS51194">
    <property type="entry name" value="HELICASE_CTER"/>
    <property type="match status" value="1"/>
</dbReference>
<dbReference type="SMART" id="SM00490">
    <property type="entry name" value="HELICc"/>
    <property type="match status" value="1"/>
</dbReference>
<dbReference type="InterPro" id="IPR001650">
    <property type="entry name" value="Helicase_C-like"/>
</dbReference>
<dbReference type="PANTHER" id="PTHR12131">
    <property type="entry name" value="ATP-DEPENDENT RNA AND DNA HELICASE"/>
    <property type="match status" value="1"/>
</dbReference>
<keyword evidence="15" id="KW-1185">Reference proteome</keyword>
<evidence type="ECO:0000256" key="11">
    <source>
        <dbReference type="ARBA" id="ARBA00047984"/>
    </source>
</evidence>
<dbReference type="GO" id="GO:0045025">
    <property type="term" value="C:mitochondrial degradosome"/>
    <property type="evidence" value="ECO:0007669"/>
    <property type="project" value="TreeGrafter"/>
</dbReference>
<evidence type="ECO:0000256" key="7">
    <source>
        <dbReference type="ARBA" id="ARBA00022806"/>
    </source>
</evidence>
<dbReference type="Pfam" id="PF22527">
    <property type="entry name" value="DEXQc_Suv3"/>
    <property type="match status" value="1"/>
</dbReference>
<dbReference type="EC" id="3.6.4.13" evidence="4"/>
<proteinExistence type="predicted"/>
<evidence type="ECO:0000313" key="15">
    <source>
        <dbReference type="Proteomes" id="UP001175000"/>
    </source>
</evidence>
<organism evidence="14 15">
    <name type="scientific">Immersiella caudata</name>
    <dbReference type="NCBI Taxonomy" id="314043"/>
    <lineage>
        <taxon>Eukaryota</taxon>
        <taxon>Fungi</taxon>
        <taxon>Dikarya</taxon>
        <taxon>Ascomycota</taxon>
        <taxon>Pezizomycotina</taxon>
        <taxon>Sordariomycetes</taxon>
        <taxon>Sordariomycetidae</taxon>
        <taxon>Sordariales</taxon>
        <taxon>Lasiosphaeriaceae</taxon>
        <taxon>Immersiella</taxon>
    </lineage>
</organism>
<evidence type="ECO:0000256" key="3">
    <source>
        <dbReference type="ARBA" id="ARBA00004173"/>
    </source>
</evidence>
<dbReference type="InterPro" id="IPR050699">
    <property type="entry name" value="RNA-DNA_Helicase"/>
</dbReference>
<dbReference type="InterPro" id="IPR027417">
    <property type="entry name" value="P-loop_NTPase"/>
</dbReference>
<dbReference type="CDD" id="cd17913">
    <property type="entry name" value="DEXQc_Suv3"/>
    <property type="match status" value="1"/>
</dbReference>
<dbReference type="InterPro" id="IPR055206">
    <property type="entry name" value="DEXQc_SUV3"/>
</dbReference>
<dbReference type="CDD" id="cd18805">
    <property type="entry name" value="SF2_C_suv3"/>
    <property type="match status" value="1"/>
</dbReference>
<evidence type="ECO:0000256" key="4">
    <source>
        <dbReference type="ARBA" id="ARBA00012552"/>
    </source>
</evidence>
<dbReference type="SUPFAM" id="SSF52540">
    <property type="entry name" value="P-loop containing nucleoside triphosphate hydrolases"/>
    <property type="match status" value="1"/>
</dbReference>
<keyword evidence="6 14" id="KW-0378">Hydrolase</keyword>
<comment type="catalytic activity">
    <reaction evidence="11">
        <text>ATP + H2O = ADP + phosphate + H(+)</text>
        <dbReference type="Rhea" id="RHEA:13065"/>
        <dbReference type="ChEBI" id="CHEBI:15377"/>
        <dbReference type="ChEBI" id="CHEBI:15378"/>
        <dbReference type="ChEBI" id="CHEBI:30616"/>
        <dbReference type="ChEBI" id="CHEBI:43474"/>
        <dbReference type="ChEBI" id="CHEBI:456216"/>
        <dbReference type="EC" id="3.6.4.13"/>
    </reaction>
</comment>
<dbReference type="InterPro" id="IPR044774">
    <property type="entry name" value="Suv3_DEXQc"/>
</dbReference>
<feature type="region of interest" description="Disordered" evidence="12">
    <location>
        <begin position="692"/>
        <end position="745"/>
    </location>
</feature>
<evidence type="ECO:0000256" key="5">
    <source>
        <dbReference type="ARBA" id="ARBA00022741"/>
    </source>
</evidence>
<feature type="domain" description="Helicase C-terminal" evidence="13">
    <location>
        <begin position="330"/>
        <end position="500"/>
    </location>
</feature>
<evidence type="ECO:0000259" key="13">
    <source>
        <dbReference type="PROSITE" id="PS51194"/>
    </source>
</evidence>
<comment type="subcellular location">
    <subcellularLocation>
        <location evidence="3">Mitochondrion</location>
    </subcellularLocation>
</comment>
<comment type="cofactor">
    <cofactor evidence="2">
        <name>Mg(2+)</name>
        <dbReference type="ChEBI" id="CHEBI:18420"/>
    </cofactor>
</comment>
<evidence type="ECO:0000256" key="8">
    <source>
        <dbReference type="ARBA" id="ARBA00022840"/>
    </source>
</evidence>
<evidence type="ECO:0000313" key="14">
    <source>
        <dbReference type="EMBL" id="KAK0627133.1"/>
    </source>
</evidence>
<dbReference type="Proteomes" id="UP001175000">
    <property type="component" value="Unassembled WGS sequence"/>
</dbReference>
<keyword evidence="10" id="KW-0496">Mitochondrion</keyword>
<comment type="caution">
    <text evidence="14">The sequence shown here is derived from an EMBL/GenBank/DDBJ whole genome shotgun (WGS) entry which is preliminary data.</text>
</comment>
<dbReference type="PANTHER" id="PTHR12131:SF1">
    <property type="entry name" value="ATP-DEPENDENT RNA HELICASE SUPV3L1, MITOCHONDRIAL-RELATED"/>
    <property type="match status" value="1"/>
</dbReference>